<gene>
    <name evidence="4" type="ORF">ES674_05995</name>
</gene>
<proteinExistence type="predicted"/>
<dbReference type="GO" id="GO:0008237">
    <property type="term" value="F:metallopeptidase activity"/>
    <property type="evidence" value="ECO:0007669"/>
    <property type="project" value="InterPro"/>
</dbReference>
<keyword evidence="5" id="KW-1185">Reference proteome</keyword>
<evidence type="ECO:0000256" key="1">
    <source>
        <dbReference type="ARBA" id="ARBA00022729"/>
    </source>
</evidence>
<dbReference type="InterPro" id="IPR019026">
    <property type="entry name" value="Peptidase_M64_IgA"/>
</dbReference>
<feature type="domain" description="Secretion system C-terminal sorting" evidence="3">
    <location>
        <begin position="388"/>
        <end position="461"/>
    </location>
</feature>
<protein>
    <submittedName>
        <fullName evidence="4">T9SS type A sorting domain-containing protein</fullName>
    </submittedName>
</protein>
<organism evidence="4 5">
    <name type="scientific">Bizionia myxarmorum</name>
    <dbReference type="NCBI Taxonomy" id="291186"/>
    <lineage>
        <taxon>Bacteria</taxon>
        <taxon>Pseudomonadati</taxon>
        <taxon>Bacteroidota</taxon>
        <taxon>Flavobacteriia</taxon>
        <taxon>Flavobacteriales</taxon>
        <taxon>Flavobacteriaceae</taxon>
        <taxon>Bizionia</taxon>
    </lineage>
</organism>
<accession>A0A5D0RD85</accession>
<dbReference type="NCBIfam" id="TIGR04183">
    <property type="entry name" value="Por_Secre_tail"/>
    <property type="match status" value="1"/>
</dbReference>
<dbReference type="RefSeq" id="WP_148403059.1">
    <property type="nucleotide sequence ID" value="NZ_VSKK01000001.1"/>
</dbReference>
<keyword evidence="1 2" id="KW-0732">Signal</keyword>
<dbReference type="Proteomes" id="UP000323720">
    <property type="component" value="Unassembled WGS sequence"/>
</dbReference>
<dbReference type="OrthoDB" id="127762at2"/>
<evidence type="ECO:0000313" key="4">
    <source>
        <dbReference type="EMBL" id="TYB79323.1"/>
    </source>
</evidence>
<dbReference type="InterPro" id="IPR026444">
    <property type="entry name" value="Secre_tail"/>
</dbReference>
<dbReference type="Pfam" id="PF09471">
    <property type="entry name" value="Peptidase_M64"/>
    <property type="match status" value="1"/>
</dbReference>
<evidence type="ECO:0000313" key="5">
    <source>
        <dbReference type="Proteomes" id="UP000323720"/>
    </source>
</evidence>
<evidence type="ECO:0000259" key="3">
    <source>
        <dbReference type="Pfam" id="PF18962"/>
    </source>
</evidence>
<dbReference type="InterPro" id="IPR024079">
    <property type="entry name" value="MetalloPept_cat_dom_sf"/>
</dbReference>
<dbReference type="Pfam" id="PF18962">
    <property type="entry name" value="Por_Secre_tail"/>
    <property type="match status" value="1"/>
</dbReference>
<dbReference type="AlphaFoldDB" id="A0A5D0RD85"/>
<dbReference type="EMBL" id="VSKK01000001">
    <property type="protein sequence ID" value="TYB79323.1"/>
    <property type="molecule type" value="Genomic_DNA"/>
</dbReference>
<dbReference type="Gene3D" id="3.40.390.10">
    <property type="entry name" value="Collagenase (Catalytic Domain)"/>
    <property type="match status" value="1"/>
</dbReference>
<sequence length="467" mass="51796">MKKILLPLSFCLFAALAFSQTFEVETIKYAGDNDKRINIVILGDGYTESEMTTFRDHALNFSNDFFGQSPFSQYADYFNVHIIKVISNESGASHPQNTADAGCATQPIKSVDNFFGSTYDGYGFHRLLFAPEYDLILSVLATNFPEYDQALILVNETYYGGSGGQFPVSATGSSAEEIAIHEIGHSLVNLKDEYYPGDALAEEGINMTQITDPALVKWTNWMGTTGVGIYRYCASGSCASWYRPHQNCKMRYLGSPFCAVCKEGIIEKIHDLISPIDSFSPSSLTVENPIFPIDFNLTLINPTTNSLENSWTLNGTIFDTNVSMVSVLETDLNDGLNSLSVVVSDNSDFLRIDDHQTIHVNVVTWNIDNSTLGITDIQAEENAFSLSLYPNPTSNQLFVKFDSFHTTSLRLELTSMDGKQVLSTNLEAGKTNTINLNQQAAGIYIANFYSDSLLLARKKIVKNRFIF</sequence>
<feature type="signal peptide" evidence="2">
    <location>
        <begin position="1"/>
        <end position="19"/>
    </location>
</feature>
<feature type="chain" id="PRO_5022806678" evidence="2">
    <location>
        <begin position="20"/>
        <end position="467"/>
    </location>
</feature>
<evidence type="ECO:0000256" key="2">
    <source>
        <dbReference type="SAM" id="SignalP"/>
    </source>
</evidence>
<name>A0A5D0RD85_9FLAO</name>
<reference evidence="4 5" key="1">
    <citation type="submission" date="2019-08" db="EMBL/GenBank/DDBJ databases">
        <title>Genomes of Antarctic Bizionia species.</title>
        <authorList>
            <person name="Bowman J.P."/>
        </authorList>
    </citation>
    <scope>NUCLEOTIDE SEQUENCE [LARGE SCALE GENOMIC DNA]</scope>
    <source>
        <strain evidence="4 5">ADA-4</strain>
    </source>
</reference>
<comment type="caution">
    <text evidence="4">The sequence shown here is derived from an EMBL/GenBank/DDBJ whole genome shotgun (WGS) entry which is preliminary data.</text>
</comment>